<evidence type="ECO:0000256" key="1">
    <source>
        <dbReference type="ARBA" id="ARBA00022801"/>
    </source>
</evidence>
<protein>
    <recommendedName>
        <fullName evidence="5">RING-type domain-containing protein</fullName>
    </recommendedName>
</protein>
<keyword evidence="2" id="KW-0479">Metal-binding</keyword>
<evidence type="ECO:0000313" key="6">
    <source>
        <dbReference type="EMBL" id="KPV71995.1"/>
    </source>
</evidence>
<proteinExistence type="predicted"/>
<feature type="compositionally biased region" description="Low complexity" evidence="4">
    <location>
        <begin position="950"/>
        <end position="965"/>
    </location>
</feature>
<dbReference type="GO" id="GO:0016787">
    <property type="term" value="F:hydrolase activity"/>
    <property type="evidence" value="ECO:0007669"/>
    <property type="project" value="UniProtKB-KW"/>
</dbReference>
<dbReference type="Gene3D" id="3.40.50.300">
    <property type="entry name" value="P-loop containing nucleotide triphosphate hydrolases"/>
    <property type="match status" value="1"/>
</dbReference>
<accession>A0A0P9GGK0</accession>
<keyword evidence="2" id="KW-0862">Zinc</keyword>
<dbReference type="SMART" id="SM00184">
    <property type="entry name" value="RING"/>
    <property type="match status" value="1"/>
</dbReference>
<dbReference type="InterPro" id="IPR027417">
    <property type="entry name" value="P-loop_NTPase"/>
</dbReference>
<feature type="compositionally biased region" description="Acidic residues" evidence="4">
    <location>
        <begin position="353"/>
        <end position="362"/>
    </location>
</feature>
<keyword evidence="3" id="KW-0175">Coiled coil</keyword>
<dbReference type="InterPro" id="IPR001841">
    <property type="entry name" value="Znf_RING"/>
</dbReference>
<dbReference type="SUPFAM" id="SSF52540">
    <property type="entry name" value="P-loop containing nucleoside triphosphate hydrolases"/>
    <property type="match status" value="1"/>
</dbReference>
<dbReference type="RefSeq" id="XP_018268044.1">
    <property type="nucleotide sequence ID" value="XM_018418205.1"/>
</dbReference>
<dbReference type="Pfam" id="PF26021">
    <property type="entry name" value="Ferritin_C144_05"/>
    <property type="match status" value="2"/>
</dbReference>
<dbReference type="InterPro" id="IPR052583">
    <property type="entry name" value="ATP-helicase/E3_Ub-Ligase"/>
</dbReference>
<feature type="compositionally biased region" description="Basic residues" evidence="4">
    <location>
        <begin position="419"/>
        <end position="452"/>
    </location>
</feature>
<name>A0A0P9GGK0_RHOGW</name>
<feature type="domain" description="RING-type" evidence="5">
    <location>
        <begin position="626"/>
        <end position="664"/>
    </location>
</feature>
<dbReference type="InterPro" id="IPR059033">
    <property type="entry name" value="C144_05_dom"/>
</dbReference>
<sequence>MHPQVGAYNRGKLSLGRVVRTVAEVHAVMLDKAVGDIQGAQRAMLLARVRRAQYLCWDDDVEGRFETALELFGSAIKELDPVIDEVSDEVHRVWKERKKDDVRASSDSPAAEGLAGALELGFRSTEGASKDEVLNDKERTLSSRIGALRNRLRDLLFVKHLALFISGNASFSLKRADDEARFYAEAESLRQTLLQPYESAVDRSQALLKQQLDARDDLNGELDVLDMEIGFNKEGHGLRAIQTYEDAATTSDILNGYAELIDQYRSLVVQMMFTRVSIAGDDATGEEYEDRAALQEKLDVTLEAYTVLVGEWSYGVSGVRSAAADDYKAIAERLLYNQEVLPEAGSPPARGIEDDDLPDDVGEAMAGVMGAIGGPTSRWARGSKRKAAAQDSDDSDGEGEGEDEEAEESDGEYDAGDKKGKRRAKPATKKRKKAPGKKTRVQAKRTANKKHNSYKDFVAPSLESGHSPADVLRYELHVERLEAKGDGNEFAEVVPLRSLIKQLREAAERSTSQNEIAILDRERNRLTQNLAKLEKVADRLRAELADLVDAFNARIVYFANLQKLSDDVADPDFSHRSWRGLLVETELLRQEEHEHKVDIESKQSRRRYLENLNSPDNQQEDEERSCPICADNWTRGVLTACGHITCQKCFKAWTSIKRSCALCKQELTPGSYSTVIFGKTAPAQAQPDPVQASTAGDKPERYIDSHGVSHDVAIEAAAPALSELADEAIDSIAEIQTAAPLSSKADFITKTVKHLRRVEPEAKVVIFSAWIDALDLLMESFTRNGLKFVRLEGANGKGKKEGVAKLFQEDASISTFFLHTRSQSAGLNLTIARYVFLVEPLLASHLELQAVARVHRITQTKQTVVYQFAVSDTVDRRVADLRARQGTSLFLKDSHVDAEKESRLVQQKDRAKTNVKRLDDAVEDEDDLARCILPPEAFLNLQRSLLPQRLQQPDAAGPAAHANAGNDDDDGDVDMAPPVAGPSSALLRHPDDPDVQAAALAGMAAAGRVALEQEQEGQARVAPGSGSGAREV</sequence>
<dbReference type="Gene3D" id="3.30.40.10">
    <property type="entry name" value="Zinc/RING finger domain, C3HC4 (zinc finger)"/>
    <property type="match status" value="1"/>
</dbReference>
<dbReference type="GO" id="GO:0000209">
    <property type="term" value="P:protein polyubiquitination"/>
    <property type="evidence" value="ECO:0007669"/>
    <property type="project" value="TreeGrafter"/>
</dbReference>
<dbReference type="CDD" id="cd18793">
    <property type="entry name" value="SF2_C_SNF"/>
    <property type="match status" value="1"/>
</dbReference>
<dbReference type="InterPro" id="IPR049730">
    <property type="entry name" value="SNF2/RAD54-like_C"/>
</dbReference>
<dbReference type="GO" id="GO:0008270">
    <property type="term" value="F:zinc ion binding"/>
    <property type="evidence" value="ECO:0007669"/>
    <property type="project" value="UniProtKB-KW"/>
</dbReference>
<dbReference type="PANTHER" id="PTHR45865:SF1">
    <property type="entry name" value="E3 UBIQUITIN-PROTEIN LIGASE SHPRH"/>
    <property type="match status" value="1"/>
</dbReference>
<dbReference type="GO" id="GO:0006974">
    <property type="term" value="P:DNA damage response"/>
    <property type="evidence" value="ECO:0007669"/>
    <property type="project" value="TreeGrafter"/>
</dbReference>
<dbReference type="GO" id="GO:0005634">
    <property type="term" value="C:nucleus"/>
    <property type="evidence" value="ECO:0007669"/>
    <property type="project" value="TreeGrafter"/>
</dbReference>
<dbReference type="InterPro" id="IPR001650">
    <property type="entry name" value="Helicase_C-like"/>
</dbReference>
<feature type="region of interest" description="Disordered" evidence="4">
    <location>
        <begin position="1008"/>
        <end position="1032"/>
    </location>
</feature>
<dbReference type="Pfam" id="PF00271">
    <property type="entry name" value="Helicase_C"/>
    <property type="match status" value="1"/>
</dbReference>
<feature type="region of interest" description="Disordered" evidence="4">
    <location>
        <begin position="950"/>
        <end position="994"/>
    </location>
</feature>
<evidence type="ECO:0000259" key="5">
    <source>
        <dbReference type="PROSITE" id="PS50089"/>
    </source>
</evidence>
<organism evidence="6 7">
    <name type="scientific">Rhodotorula graminis (strain WP1)</name>
    <dbReference type="NCBI Taxonomy" id="578459"/>
    <lineage>
        <taxon>Eukaryota</taxon>
        <taxon>Fungi</taxon>
        <taxon>Dikarya</taxon>
        <taxon>Basidiomycota</taxon>
        <taxon>Pucciniomycotina</taxon>
        <taxon>Microbotryomycetes</taxon>
        <taxon>Sporidiobolales</taxon>
        <taxon>Sporidiobolaceae</taxon>
        <taxon>Rhodotorula</taxon>
    </lineage>
</organism>
<dbReference type="AlphaFoldDB" id="A0A0P9GGK0"/>
<feature type="region of interest" description="Disordered" evidence="4">
    <location>
        <begin position="342"/>
        <end position="452"/>
    </location>
</feature>
<dbReference type="GO" id="GO:0061630">
    <property type="term" value="F:ubiquitin protein ligase activity"/>
    <property type="evidence" value="ECO:0007669"/>
    <property type="project" value="TreeGrafter"/>
</dbReference>
<dbReference type="Proteomes" id="UP000053890">
    <property type="component" value="Unassembled WGS sequence"/>
</dbReference>
<evidence type="ECO:0000256" key="3">
    <source>
        <dbReference type="SAM" id="Coils"/>
    </source>
</evidence>
<dbReference type="PROSITE" id="PS50089">
    <property type="entry name" value="ZF_RING_2"/>
    <property type="match status" value="1"/>
</dbReference>
<keyword evidence="2" id="KW-0863">Zinc-finger</keyword>
<keyword evidence="7" id="KW-1185">Reference proteome</keyword>
<keyword evidence="1" id="KW-0378">Hydrolase</keyword>
<evidence type="ECO:0000256" key="2">
    <source>
        <dbReference type="PROSITE-ProRule" id="PRU00175"/>
    </source>
</evidence>
<gene>
    <name evidence="6" type="ORF">RHOBADRAFT_56135</name>
</gene>
<dbReference type="Pfam" id="PF13920">
    <property type="entry name" value="zf-C3HC4_3"/>
    <property type="match status" value="1"/>
</dbReference>
<dbReference type="InterPro" id="IPR013083">
    <property type="entry name" value="Znf_RING/FYVE/PHD"/>
</dbReference>
<dbReference type="GeneID" id="28978653"/>
<evidence type="ECO:0000256" key="4">
    <source>
        <dbReference type="SAM" id="MobiDB-lite"/>
    </source>
</evidence>
<reference evidence="6 7" key="1">
    <citation type="journal article" date="2015" name="Front. Microbiol.">
        <title>Genome sequence of the plant growth promoting endophytic yeast Rhodotorula graminis WP1.</title>
        <authorList>
            <person name="Firrincieli A."/>
            <person name="Otillar R."/>
            <person name="Salamov A."/>
            <person name="Schmutz J."/>
            <person name="Khan Z."/>
            <person name="Redman R.S."/>
            <person name="Fleck N.D."/>
            <person name="Lindquist E."/>
            <person name="Grigoriev I.V."/>
            <person name="Doty S.L."/>
        </authorList>
    </citation>
    <scope>NUCLEOTIDE SEQUENCE [LARGE SCALE GENOMIC DNA]</scope>
    <source>
        <strain evidence="6 7">WP1</strain>
    </source>
</reference>
<feature type="coiled-coil region" evidence="3">
    <location>
        <begin position="509"/>
        <end position="550"/>
    </location>
</feature>
<dbReference type="EMBL" id="KQ474089">
    <property type="protein sequence ID" value="KPV71995.1"/>
    <property type="molecule type" value="Genomic_DNA"/>
</dbReference>
<dbReference type="PANTHER" id="PTHR45865">
    <property type="entry name" value="E3 UBIQUITIN-PROTEIN LIGASE SHPRH FAMILY MEMBER"/>
    <property type="match status" value="1"/>
</dbReference>
<dbReference type="OrthoDB" id="5330228at2759"/>
<feature type="compositionally biased region" description="Acidic residues" evidence="4">
    <location>
        <begin position="391"/>
        <end position="414"/>
    </location>
</feature>
<dbReference type="SUPFAM" id="SSF57850">
    <property type="entry name" value="RING/U-box"/>
    <property type="match status" value="1"/>
</dbReference>
<dbReference type="STRING" id="578459.A0A0P9GGK0"/>
<evidence type="ECO:0000313" key="7">
    <source>
        <dbReference type="Proteomes" id="UP000053890"/>
    </source>
</evidence>